<dbReference type="RefSeq" id="WP_012932223.1">
    <property type="nucleotide sequence ID" value="NC_013739.1"/>
</dbReference>
<reference evidence="1 2" key="1">
    <citation type="journal article" date="2010" name="Stand. Genomic Sci.">
        <title>Complete genome sequence of Conexibacter woesei type strain (ID131577).</title>
        <authorList>
            <person name="Pukall R."/>
            <person name="Lapidus A."/>
            <person name="Glavina Del Rio T."/>
            <person name="Copeland A."/>
            <person name="Tice H."/>
            <person name="Cheng J.-F."/>
            <person name="Lucas S."/>
            <person name="Chen F."/>
            <person name="Nolan M."/>
            <person name="Bruce D."/>
            <person name="Goodwin L."/>
            <person name="Pitluck S."/>
            <person name="Mavromatis K."/>
            <person name="Ivanova N."/>
            <person name="Ovchinnikova G."/>
            <person name="Pati A."/>
            <person name="Chen A."/>
            <person name="Palaniappan K."/>
            <person name="Land M."/>
            <person name="Hauser L."/>
            <person name="Chang Y.-J."/>
            <person name="Jeffries C.D."/>
            <person name="Chain P."/>
            <person name="Meincke L."/>
            <person name="Sims D."/>
            <person name="Brettin T."/>
            <person name="Detter J.C."/>
            <person name="Rohde M."/>
            <person name="Goeker M."/>
            <person name="Bristow J."/>
            <person name="Eisen J.A."/>
            <person name="Markowitz V."/>
            <person name="Kyrpides N.C."/>
            <person name="Klenk H.-P."/>
            <person name="Hugenholtz P."/>
        </authorList>
    </citation>
    <scope>NUCLEOTIDE SEQUENCE [LARGE SCALE GENOMIC DNA]</scope>
    <source>
        <strain evidence="2">DSM 14684 / CIP 108061 / JCM 11494 / NBRC 100937 / ID131577</strain>
    </source>
</reference>
<evidence type="ECO:0000313" key="1">
    <source>
        <dbReference type="EMBL" id="ADB49170.1"/>
    </source>
</evidence>
<dbReference type="EMBL" id="CP001854">
    <property type="protein sequence ID" value="ADB49170.1"/>
    <property type="molecule type" value="Genomic_DNA"/>
</dbReference>
<organism evidence="1 2">
    <name type="scientific">Conexibacter woesei (strain DSM 14684 / CCUG 47730 / CIP 108061 / JCM 11494 / NBRC 100937 / ID131577)</name>
    <dbReference type="NCBI Taxonomy" id="469383"/>
    <lineage>
        <taxon>Bacteria</taxon>
        <taxon>Bacillati</taxon>
        <taxon>Actinomycetota</taxon>
        <taxon>Thermoleophilia</taxon>
        <taxon>Solirubrobacterales</taxon>
        <taxon>Conexibacteraceae</taxon>
        <taxon>Conexibacter</taxon>
    </lineage>
</organism>
<dbReference type="Gene3D" id="1.20.120.330">
    <property type="entry name" value="Nucleotidyltransferases domain 2"/>
    <property type="match status" value="1"/>
</dbReference>
<dbReference type="HOGENOM" id="CLU_1400405_0_0_11"/>
<proteinExistence type="predicted"/>
<gene>
    <name evidence="1" type="ordered locus">Cwoe_0737</name>
</gene>
<evidence type="ECO:0000313" key="2">
    <source>
        <dbReference type="Proteomes" id="UP000008229"/>
    </source>
</evidence>
<dbReference type="KEGG" id="cwo:Cwoe_0737"/>
<dbReference type="AlphaFoldDB" id="D3FAA1"/>
<sequence length="194" mass="21481">MTTLDHLDASTLLTHARRLVDDPDAPQEDLRAAISAAYYAVFHDVCRRAATQIAGRPAQDAASPAVSVAIAQLVRWFSHRALLDAGQLVQGLDRAAADPTWHTRRVAAWELLHDEQPHPLPGHLLAVIRSIRMLQDMRQSASYDRVVLFGHEQALDAITLAEEALDLLRQHAQTPAYRAFFVLVTMSARNGARV</sequence>
<accession>D3FAA1</accession>
<reference evidence="2" key="2">
    <citation type="submission" date="2010-01" db="EMBL/GenBank/DDBJ databases">
        <title>The complete genome of Conexibacter woesei DSM 14684.</title>
        <authorList>
            <consortium name="US DOE Joint Genome Institute (JGI-PGF)"/>
            <person name="Lucas S."/>
            <person name="Copeland A."/>
            <person name="Lapidus A."/>
            <person name="Glavina del Rio T."/>
            <person name="Dalin E."/>
            <person name="Tice H."/>
            <person name="Bruce D."/>
            <person name="Goodwin L."/>
            <person name="Pitluck S."/>
            <person name="Kyrpides N."/>
            <person name="Mavromatis K."/>
            <person name="Ivanova N."/>
            <person name="Mikhailova N."/>
            <person name="Chertkov O."/>
            <person name="Brettin T."/>
            <person name="Detter J.C."/>
            <person name="Han C."/>
            <person name="Larimer F."/>
            <person name="Land M."/>
            <person name="Hauser L."/>
            <person name="Markowitz V."/>
            <person name="Cheng J.-F."/>
            <person name="Hugenholtz P."/>
            <person name="Woyke T."/>
            <person name="Wu D."/>
            <person name="Pukall R."/>
            <person name="Steenblock K."/>
            <person name="Schneider S."/>
            <person name="Klenk H.-P."/>
            <person name="Eisen J.A."/>
        </authorList>
    </citation>
    <scope>NUCLEOTIDE SEQUENCE [LARGE SCALE GENOMIC DNA]</scope>
    <source>
        <strain evidence="2">DSM 14684 / CIP 108061 / JCM 11494 / NBRC 100937 / ID131577</strain>
    </source>
</reference>
<name>D3FAA1_CONWI</name>
<dbReference type="OrthoDB" id="7845978at2"/>
<dbReference type="STRING" id="469383.Cwoe_0737"/>
<keyword evidence="2" id="KW-1185">Reference proteome</keyword>
<dbReference type="Proteomes" id="UP000008229">
    <property type="component" value="Chromosome"/>
</dbReference>
<protein>
    <submittedName>
        <fullName evidence="1">Uncharacterized protein</fullName>
    </submittedName>
</protein>